<evidence type="ECO:0000313" key="9">
    <source>
        <dbReference type="Proteomes" id="UP000014115"/>
    </source>
</evidence>
<dbReference type="SUPFAM" id="SSF88946">
    <property type="entry name" value="Sigma2 domain of RNA polymerase sigma factors"/>
    <property type="match status" value="1"/>
</dbReference>
<dbReference type="CDD" id="cd06171">
    <property type="entry name" value="Sigma70_r4"/>
    <property type="match status" value="1"/>
</dbReference>
<feature type="domain" description="RNA polymerase sigma-70 region 2" evidence="6">
    <location>
        <begin position="24"/>
        <end position="90"/>
    </location>
</feature>
<accession>K2KLP8</accession>
<dbReference type="STRING" id="740709.A10D4_00385"/>
<dbReference type="InterPro" id="IPR013249">
    <property type="entry name" value="RNA_pol_sigma70_r4_t2"/>
</dbReference>
<gene>
    <name evidence="8" type="ORF">A10D4_00385</name>
</gene>
<dbReference type="GO" id="GO:0003677">
    <property type="term" value="F:DNA binding"/>
    <property type="evidence" value="ECO:0007669"/>
    <property type="project" value="UniProtKB-KW"/>
</dbReference>
<dbReference type="Pfam" id="PF04542">
    <property type="entry name" value="Sigma70_r2"/>
    <property type="match status" value="1"/>
</dbReference>
<keyword evidence="2" id="KW-0805">Transcription regulation</keyword>
<dbReference type="OrthoDB" id="9784272at2"/>
<dbReference type="Gene3D" id="1.10.10.10">
    <property type="entry name" value="Winged helix-like DNA-binding domain superfamily/Winged helix DNA-binding domain"/>
    <property type="match status" value="1"/>
</dbReference>
<evidence type="ECO:0000259" key="6">
    <source>
        <dbReference type="Pfam" id="PF04542"/>
    </source>
</evidence>
<dbReference type="PATRIC" id="fig|740709.3.peg.78"/>
<feature type="domain" description="RNA polymerase sigma factor 70 region 4 type 2" evidence="7">
    <location>
        <begin position="121"/>
        <end position="169"/>
    </location>
</feature>
<evidence type="ECO:0000256" key="2">
    <source>
        <dbReference type="ARBA" id="ARBA00023015"/>
    </source>
</evidence>
<comment type="similarity">
    <text evidence="1">Belongs to the sigma-70 factor family. ECF subfamily.</text>
</comment>
<dbReference type="InterPro" id="IPR036388">
    <property type="entry name" value="WH-like_DNA-bd_sf"/>
</dbReference>
<dbReference type="InterPro" id="IPR007627">
    <property type="entry name" value="RNA_pol_sigma70_r2"/>
</dbReference>
<protein>
    <submittedName>
        <fullName evidence="8">ECF subfamily RNA polymerase sigma-24 subunit</fullName>
    </submittedName>
</protein>
<evidence type="ECO:0000256" key="1">
    <source>
        <dbReference type="ARBA" id="ARBA00010641"/>
    </source>
</evidence>
<dbReference type="Proteomes" id="UP000014115">
    <property type="component" value="Unassembled WGS sequence"/>
</dbReference>
<dbReference type="GO" id="GO:0016987">
    <property type="term" value="F:sigma factor activity"/>
    <property type="evidence" value="ECO:0007669"/>
    <property type="project" value="UniProtKB-KW"/>
</dbReference>
<sequence>MLAASDSKLVSAALAGKARAWDKLVKRYDGLVYNYALRMVSNPDDARDIMQDTFMAVCRNLAGWRGESQFKSWLMTIAHHRCVEFYRRRREQQGLDDSEEPRSDCDWHQPEQVYSQQQQGRRLVAALQQIPLAQRQVLEMKFFQQLTLTDIAQRTGTSLNTVKSRLYSGADKLKQLLEGES</sequence>
<evidence type="ECO:0000256" key="5">
    <source>
        <dbReference type="ARBA" id="ARBA00023163"/>
    </source>
</evidence>
<dbReference type="EMBL" id="AMRG01000001">
    <property type="protein sequence ID" value="EKE87507.1"/>
    <property type="molecule type" value="Genomic_DNA"/>
</dbReference>
<dbReference type="InterPro" id="IPR014284">
    <property type="entry name" value="RNA_pol_sigma-70_dom"/>
</dbReference>
<dbReference type="GO" id="GO:0006352">
    <property type="term" value="P:DNA-templated transcription initiation"/>
    <property type="evidence" value="ECO:0007669"/>
    <property type="project" value="InterPro"/>
</dbReference>
<dbReference type="PANTHER" id="PTHR43133:SF8">
    <property type="entry name" value="RNA POLYMERASE SIGMA FACTOR HI_1459-RELATED"/>
    <property type="match status" value="1"/>
</dbReference>
<dbReference type="Gene3D" id="1.10.1740.10">
    <property type="match status" value="1"/>
</dbReference>
<organism evidence="8 9">
    <name type="scientific">Idiomarina xiamenensis 10-D-4</name>
    <dbReference type="NCBI Taxonomy" id="740709"/>
    <lineage>
        <taxon>Bacteria</taxon>
        <taxon>Pseudomonadati</taxon>
        <taxon>Pseudomonadota</taxon>
        <taxon>Gammaproteobacteria</taxon>
        <taxon>Alteromonadales</taxon>
        <taxon>Idiomarinaceae</taxon>
        <taxon>Idiomarina</taxon>
    </lineage>
</organism>
<keyword evidence="9" id="KW-1185">Reference proteome</keyword>
<evidence type="ECO:0000256" key="3">
    <source>
        <dbReference type="ARBA" id="ARBA00023082"/>
    </source>
</evidence>
<dbReference type="PANTHER" id="PTHR43133">
    <property type="entry name" value="RNA POLYMERASE ECF-TYPE SIGMA FACTO"/>
    <property type="match status" value="1"/>
</dbReference>
<comment type="caution">
    <text evidence="8">The sequence shown here is derived from an EMBL/GenBank/DDBJ whole genome shotgun (WGS) entry which is preliminary data.</text>
</comment>
<dbReference type="InterPro" id="IPR039425">
    <property type="entry name" value="RNA_pol_sigma-70-like"/>
</dbReference>
<dbReference type="Pfam" id="PF08281">
    <property type="entry name" value="Sigma70_r4_2"/>
    <property type="match status" value="1"/>
</dbReference>
<evidence type="ECO:0000313" key="8">
    <source>
        <dbReference type="EMBL" id="EKE87507.1"/>
    </source>
</evidence>
<reference evidence="8 9" key="1">
    <citation type="journal article" date="2012" name="J. Bacteriol.">
        <title>Genome Sequence of Idiomarina xiamenensis Type Strain 10-D-4.</title>
        <authorList>
            <person name="Lai Q."/>
            <person name="Wang L."/>
            <person name="Wang W."/>
            <person name="Shao Z."/>
        </authorList>
    </citation>
    <scope>NUCLEOTIDE SEQUENCE [LARGE SCALE GENOMIC DNA]</scope>
    <source>
        <strain evidence="8 9">10-D-4</strain>
    </source>
</reference>
<dbReference type="AlphaFoldDB" id="K2KLP8"/>
<dbReference type="NCBIfam" id="TIGR02937">
    <property type="entry name" value="sigma70-ECF"/>
    <property type="match status" value="1"/>
</dbReference>
<name>K2KLP8_9GAMM</name>
<dbReference type="RefSeq" id="WP_008487001.1">
    <property type="nucleotide sequence ID" value="NZ_AMRG01000001.1"/>
</dbReference>
<proteinExistence type="inferred from homology"/>
<keyword evidence="4" id="KW-0238">DNA-binding</keyword>
<dbReference type="eggNOG" id="COG1595">
    <property type="taxonomic scope" value="Bacteria"/>
</dbReference>
<keyword evidence="5" id="KW-0804">Transcription</keyword>
<dbReference type="SUPFAM" id="SSF88659">
    <property type="entry name" value="Sigma3 and sigma4 domains of RNA polymerase sigma factors"/>
    <property type="match status" value="1"/>
</dbReference>
<keyword evidence="3" id="KW-0731">Sigma factor</keyword>
<evidence type="ECO:0000256" key="4">
    <source>
        <dbReference type="ARBA" id="ARBA00023125"/>
    </source>
</evidence>
<evidence type="ECO:0000259" key="7">
    <source>
        <dbReference type="Pfam" id="PF08281"/>
    </source>
</evidence>
<dbReference type="InterPro" id="IPR013324">
    <property type="entry name" value="RNA_pol_sigma_r3/r4-like"/>
</dbReference>
<dbReference type="InterPro" id="IPR013325">
    <property type="entry name" value="RNA_pol_sigma_r2"/>
</dbReference>